<evidence type="ECO:0000313" key="1">
    <source>
        <dbReference type="EMBL" id="CAL5130738.1"/>
    </source>
</evidence>
<dbReference type="AlphaFoldDB" id="A0AAV2T5X5"/>
<accession>A0AAV2T5X5</accession>
<proteinExistence type="predicted"/>
<dbReference type="Proteomes" id="UP001497525">
    <property type="component" value="Unassembled WGS sequence"/>
</dbReference>
<dbReference type="EMBL" id="CAXLJL010000072">
    <property type="protein sequence ID" value="CAL5130738.1"/>
    <property type="molecule type" value="Genomic_DNA"/>
</dbReference>
<name>A0AAV2T5X5_CALDB</name>
<reference evidence="1" key="1">
    <citation type="submission" date="2024-06" db="EMBL/GenBank/DDBJ databases">
        <authorList>
            <person name="Liu X."/>
            <person name="Lenzi L."/>
            <person name="Haldenby T S."/>
            <person name="Uol C."/>
        </authorList>
    </citation>
    <scope>NUCLEOTIDE SEQUENCE</scope>
</reference>
<protein>
    <submittedName>
        <fullName evidence="1">Uncharacterized protein</fullName>
    </submittedName>
</protein>
<evidence type="ECO:0000313" key="2">
    <source>
        <dbReference type="Proteomes" id="UP001497525"/>
    </source>
</evidence>
<gene>
    <name evidence="1" type="ORF">CDAUBV1_LOCUS2900</name>
</gene>
<sequence>MKDYVRGYLNLKERADSARLLLLASSIVGGLALEQPQKPIIYIKNRLLDIQKQQGDALLHEETFCWPHHPILRKSKQLVCDESHEISRRRFIYRIKQMESRSLPIEEDDILALTEGSDFASVFRLTELSFS</sequence>
<comment type="caution">
    <text evidence="1">The sequence shown here is derived from an EMBL/GenBank/DDBJ whole genome shotgun (WGS) entry which is preliminary data.</text>
</comment>
<organism evidence="1 2">
    <name type="scientific">Calicophoron daubneyi</name>
    <name type="common">Rumen fluke</name>
    <name type="synonym">Paramphistomum daubneyi</name>
    <dbReference type="NCBI Taxonomy" id="300641"/>
    <lineage>
        <taxon>Eukaryota</taxon>
        <taxon>Metazoa</taxon>
        <taxon>Spiralia</taxon>
        <taxon>Lophotrochozoa</taxon>
        <taxon>Platyhelminthes</taxon>
        <taxon>Trematoda</taxon>
        <taxon>Digenea</taxon>
        <taxon>Plagiorchiida</taxon>
        <taxon>Pronocephalata</taxon>
        <taxon>Paramphistomoidea</taxon>
        <taxon>Paramphistomidae</taxon>
        <taxon>Calicophoron</taxon>
    </lineage>
</organism>